<gene>
    <name evidence="3" type="ORF">M0R45_037675</name>
</gene>
<dbReference type="SUPFAM" id="SSF81383">
    <property type="entry name" value="F-box domain"/>
    <property type="match status" value="1"/>
</dbReference>
<dbReference type="InterPro" id="IPR017451">
    <property type="entry name" value="F-box-assoc_interact_dom"/>
</dbReference>
<dbReference type="InterPro" id="IPR036047">
    <property type="entry name" value="F-box-like_dom_sf"/>
</dbReference>
<name>A0AAW1W538_RUBAR</name>
<keyword evidence="4" id="KW-1185">Reference proteome</keyword>
<accession>A0AAW1W538</accession>
<reference evidence="3 4" key="1">
    <citation type="journal article" date="2023" name="G3 (Bethesda)">
        <title>A chromosome-length genome assembly and annotation of blackberry (Rubus argutus, cv. 'Hillquist').</title>
        <authorList>
            <person name="Bruna T."/>
            <person name="Aryal R."/>
            <person name="Dudchenko O."/>
            <person name="Sargent D.J."/>
            <person name="Mead D."/>
            <person name="Buti M."/>
            <person name="Cavallini A."/>
            <person name="Hytonen T."/>
            <person name="Andres J."/>
            <person name="Pham M."/>
            <person name="Weisz D."/>
            <person name="Mascagni F."/>
            <person name="Usai G."/>
            <person name="Natali L."/>
            <person name="Bassil N."/>
            <person name="Fernandez G.E."/>
            <person name="Lomsadze A."/>
            <person name="Armour M."/>
            <person name="Olukolu B."/>
            <person name="Poorten T."/>
            <person name="Britton C."/>
            <person name="Davik J."/>
            <person name="Ashrafi H."/>
            <person name="Aiden E.L."/>
            <person name="Borodovsky M."/>
            <person name="Worthington M."/>
        </authorList>
    </citation>
    <scope>NUCLEOTIDE SEQUENCE [LARGE SCALE GENOMIC DNA]</scope>
    <source>
        <strain evidence="3">PI 553951</strain>
    </source>
</reference>
<dbReference type="PANTHER" id="PTHR31672">
    <property type="entry name" value="BNACNNG10540D PROTEIN"/>
    <property type="match status" value="1"/>
</dbReference>
<dbReference type="Proteomes" id="UP001457282">
    <property type="component" value="Unassembled WGS sequence"/>
</dbReference>
<dbReference type="InterPro" id="IPR050796">
    <property type="entry name" value="SCF_F-box_component"/>
</dbReference>
<dbReference type="EMBL" id="JBEDUW010000007">
    <property type="protein sequence ID" value="KAK9913870.1"/>
    <property type="molecule type" value="Genomic_DNA"/>
</dbReference>
<dbReference type="AlphaFoldDB" id="A0AAW1W538"/>
<evidence type="ECO:0000259" key="1">
    <source>
        <dbReference type="Pfam" id="PF00646"/>
    </source>
</evidence>
<comment type="caution">
    <text evidence="3">The sequence shown here is derived from an EMBL/GenBank/DDBJ whole genome shotgun (WGS) entry which is preliminary data.</text>
</comment>
<feature type="domain" description="F-box" evidence="1">
    <location>
        <begin position="25"/>
        <end position="61"/>
    </location>
</feature>
<proteinExistence type="predicted"/>
<dbReference type="NCBIfam" id="TIGR01640">
    <property type="entry name" value="F_box_assoc_1"/>
    <property type="match status" value="1"/>
</dbReference>
<evidence type="ECO:0008006" key="5">
    <source>
        <dbReference type="Google" id="ProtNLM"/>
    </source>
</evidence>
<protein>
    <recommendedName>
        <fullName evidence="5">F-box domain-containing protein</fullName>
    </recommendedName>
</protein>
<dbReference type="InterPro" id="IPR013187">
    <property type="entry name" value="F-box-assoc_dom_typ3"/>
</dbReference>
<sequence>MAGTEIMRKYCMRKKKELQTESMVDLPRDIFIDILMRLPLKTLGCLRCVSKTLLNKLDDPLINATIHMTLLTASEVPPLLMSVTRIELLGRVKMQPMKYDGNALKADKTKRVSLISPPTKPTLVKYHFDFCYYNLFFFKEATREHPCYLFDPLRGEVLKLPMNSVPVRDNFHRSYGEEKVCAHGDMHWLIHLSTQERDYTKGKQIISFDLKKEEFHSTPLPDFKKTDHLADVDVCIHLFTLRGSIAILYASYMHIEIWVLKNYDTKEWVQELDTGVPLFLSRTEHEFWPGLTRYCLTCCEWEHGIIFMDKFGEQSYFMDLSLRDSREIRVRRISTGGYPLKPVKIVSYAGSFISLKDYGELVKLEEEEAEKYRRQPSSLQKLRQLYKKITRGKQQLWRLG</sequence>
<feature type="domain" description="F-box associated beta-propeller type 3" evidence="2">
    <location>
        <begin position="170"/>
        <end position="311"/>
    </location>
</feature>
<dbReference type="InterPro" id="IPR001810">
    <property type="entry name" value="F-box_dom"/>
</dbReference>
<evidence type="ECO:0000313" key="4">
    <source>
        <dbReference type="Proteomes" id="UP001457282"/>
    </source>
</evidence>
<dbReference type="Pfam" id="PF00646">
    <property type="entry name" value="F-box"/>
    <property type="match status" value="1"/>
</dbReference>
<evidence type="ECO:0000259" key="2">
    <source>
        <dbReference type="Pfam" id="PF08268"/>
    </source>
</evidence>
<evidence type="ECO:0000313" key="3">
    <source>
        <dbReference type="EMBL" id="KAK9913870.1"/>
    </source>
</evidence>
<dbReference type="Pfam" id="PF08268">
    <property type="entry name" value="FBA_3"/>
    <property type="match status" value="1"/>
</dbReference>
<organism evidence="3 4">
    <name type="scientific">Rubus argutus</name>
    <name type="common">Southern blackberry</name>
    <dbReference type="NCBI Taxonomy" id="59490"/>
    <lineage>
        <taxon>Eukaryota</taxon>
        <taxon>Viridiplantae</taxon>
        <taxon>Streptophyta</taxon>
        <taxon>Embryophyta</taxon>
        <taxon>Tracheophyta</taxon>
        <taxon>Spermatophyta</taxon>
        <taxon>Magnoliopsida</taxon>
        <taxon>eudicotyledons</taxon>
        <taxon>Gunneridae</taxon>
        <taxon>Pentapetalae</taxon>
        <taxon>rosids</taxon>
        <taxon>fabids</taxon>
        <taxon>Rosales</taxon>
        <taxon>Rosaceae</taxon>
        <taxon>Rosoideae</taxon>
        <taxon>Rosoideae incertae sedis</taxon>
        <taxon>Rubus</taxon>
    </lineage>
</organism>